<dbReference type="InterPro" id="IPR032874">
    <property type="entry name" value="DDE_dom"/>
</dbReference>
<dbReference type="PROSITE" id="PS50994">
    <property type="entry name" value="INTEGRASE"/>
    <property type="match status" value="1"/>
</dbReference>
<keyword evidence="3" id="KW-0238">DNA-binding</keyword>
<dbReference type="Proteomes" id="UP001215956">
    <property type="component" value="Unassembled WGS sequence"/>
</dbReference>
<reference evidence="8 9" key="1">
    <citation type="submission" date="2023-03" db="EMBL/GenBank/DDBJ databases">
        <title>Whole genome sequencing of Methanotrichaceae archaeon M04Ac.</title>
        <authorList>
            <person name="Khomyakova M.A."/>
            <person name="Merkel A.Y."/>
            <person name="Slobodkin A.I."/>
        </authorList>
    </citation>
    <scope>NUCLEOTIDE SEQUENCE [LARGE SCALE GENOMIC DNA]</scope>
    <source>
        <strain evidence="8 9">M04Ac</strain>
    </source>
</reference>
<evidence type="ECO:0000259" key="7">
    <source>
        <dbReference type="PROSITE" id="PS50994"/>
    </source>
</evidence>
<evidence type="ECO:0000256" key="5">
    <source>
        <dbReference type="PROSITE-ProRule" id="PRU00325"/>
    </source>
</evidence>
<dbReference type="PANTHER" id="PTHR35528:SF3">
    <property type="entry name" value="BLL1675 PROTEIN"/>
    <property type="match status" value="1"/>
</dbReference>
<dbReference type="InterPro" id="IPR007527">
    <property type="entry name" value="Znf_SWIM"/>
</dbReference>
<dbReference type="Gene3D" id="3.30.420.10">
    <property type="entry name" value="Ribonuclease H-like superfamily/Ribonuclease H"/>
    <property type="match status" value="1"/>
</dbReference>
<dbReference type="RefSeq" id="WP_316968854.1">
    <property type="nucleotide sequence ID" value="NZ_JARFPL010000014.1"/>
</dbReference>
<protein>
    <submittedName>
        <fullName evidence="8">IS6 family transposase</fullName>
    </submittedName>
</protein>
<keyword evidence="9" id="KW-1185">Reference proteome</keyword>
<sequence>MQDMNPREERGRLIAHTEGQLYRLCDDHYRVRSQSVDRYYDVDNTRIGWKCSCPDHRFRGVRCKHIWAIQISLGIRQQVEAKRVLGRITITGCPYCGSEDISKAGIRHNKRGEVQRFACRACKKVFSKDLGFKGMRHDPHAITMAMQLYFSGASLRNTQRTLKLMGTKVSHQTVSNWISKYTGIMKAYVDNIKPDVSSTWRADEVYVKIRGDMKYLFALMDDETRYWIAQEVADTKDRHDAKNLFQNAKDIAGKSPETLITDGLPSYHDAFNKVFYTAKNPKSQHCNAIKFKGPANNNKMERINGEIRDREKTMRGLKIKETPILQGMQIFHNYIRPHEGLDGRTPAEACGIEIQGDNKWITLIENASVRSGI</sequence>
<keyword evidence="5" id="KW-0479">Metal-binding</keyword>
<evidence type="ECO:0000256" key="3">
    <source>
        <dbReference type="ARBA" id="ARBA00023125"/>
    </source>
</evidence>
<evidence type="ECO:0000313" key="8">
    <source>
        <dbReference type="EMBL" id="MDF0593148.1"/>
    </source>
</evidence>
<dbReference type="InterPro" id="IPR047930">
    <property type="entry name" value="Transpos_IS6"/>
</dbReference>
<evidence type="ECO:0000313" key="9">
    <source>
        <dbReference type="Proteomes" id="UP001215956"/>
    </source>
</evidence>
<feature type="domain" description="SWIM-type" evidence="6">
    <location>
        <begin position="36"/>
        <end position="74"/>
    </location>
</feature>
<keyword evidence="5" id="KW-0863">Zinc-finger</keyword>
<evidence type="ECO:0000256" key="2">
    <source>
        <dbReference type="ARBA" id="ARBA00022578"/>
    </source>
</evidence>
<name>A0ABT5XEN1_9EURY</name>
<accession>A0ABT5XEN1</accession>
<keyword evidence="5" id="KW-0862">Zinc</keyword>
<keyword evidence="2" id="KW-0815">Transposition</keyword>
<dbReference type="InterPro" id="IPR052183">
    <property type="entry name" value="IS_Transposase"/>
</dbReference>
<evidence type="ECO:0000256" key="4">
    <source>
        <dbReference type="ARBA" id="ARBA00023172"/>
    </source>
</evidence>
<keyword evidence="4" id="KW-0233">DNA recombination</keyword>
<comment type="function">
    <text evidence="1">Involved in the transposition of the insertion sequence.</text>
</comment>
<dbReference type="Pfam" id="PF13610">
    <property type="entry name" value="DDE_Tnp_IS240"/>
    <property type="match status" value="1"/>
</dbReference>
<dbReference type="InterPro" id="IPR012337">
    <property type="entry name" value="RNaseH-like_sf"/>
</dbReference>
<dbReference type="SUPFAM" id="SSF53098">
    <property type="entry name" value="Ribonuclease H-like"/>
    <property type="match status" value="1"/>
</dbReference>
<dbReference type="NCBIfam" id="NF033587">
    <property type="entry name" value="transpos_IS6"/>
    <property type="match status" value="1"/>
</dbReference>
<gene>
    <name evidence="8" type="ORF">P0O24_06080</name>
</gene>
<feature type="domain" description="Integrase catalytic" evidence="7">
    <location>
        <begin position="190"/>
        <end position="354"/>
    </location>
</feature>
<dbReference type="PANTHER" id="PTHR35528">
    <property type="entry name" value="BLL1675 PROTEIN"/>
    <property type="match status" value="1"/>
</dbReference>
<dbReference type="InterPro" id="IPR036397">
    <property type="entry name" value="RNaseH_sf"/>
</dbReference>
<dbReference type="PROSITE" id="PS50966">
    <property type="entry name" value="ZF_SWIM"/>
    <property type="match status" value="1"/>
</dbReference>
<evidence type="ECO:0000256" key="1">
    <source>
        <dbReference type="ARBA" id="ARBA00002286"/>
    </source>
</evidence>
<evidence type="ECO:0000259" key="6">
    <source>
        <dbReference type="PROSITE" id="PS50966"/>
    </source>
</evidence>
<organism evidence="8 9">
    <name type="scientific">Candidatus Methanocrinis alkalitolerans</name>
    <dbReference type="NCBI Taxonomy" id="3033395"/>
    <lineage>
        <taxon>Archaea</taxon>
        <taxon>Methanobacteriati</taxon>
        <taxon>Methanobacteriota</taxon>
        <taxon>Stenosarchaea group</taxon>
        <taxon>Methanomicrobia</taxon>
        <taxon>Methanotrichales</taxon>
        <taxon>Methanotrichaceae</taxon>
        <taxon>Methanocrinis</taxon>
    </lineage>
</organism>
<comment type="caution">
    <text evidence="8">The sequence shown here is derived from an EMBL/GenBank/DDBJ whole genome shotgun (WGS) entry which is preliminary data.</text>
</comment>
<dbReference type="EMBL" id="JARFPL010000014">
    <property type="protein sequence ID" value="MDF0593148.1"/>
    <property type="molecule type" value="Genomic_DNA"/>
</dbReference>
<proteinExistence type="predicted"/>
<dbReference type="InterPro" id="IPR001584">
    <property type="entry name" value="Integrase_cat-core"/>
</dbReference>